<evidence type="ECO:0008006" key="5">
    <source>
        <dbReference type="Google" id="ProtNLM"/>
    </source>
</evidence>
<dbReference type="Proteomes" id="UP000437709">
    <property type="component" value="Unassembled WGS sequence"/>
</dbReference>
<comment type="caution">
    <text evidence="3">The sequence shown here is derived from an EMBL/GenBank/DDBJ whole genome shotgun (WGS) entry which is preliminary data.</text>
</comment>
<keyword evidence="2" id="KW-0812">Transmembrane</keyword>
<name>A0A6N7EIL7_9MICO</name>
<dbReference type="EMBL" id="WHPC01000022">
    <property type="protein sequence ID" value="MPV36933.1"/>
    <property type="molecule type" value="Genomic_DNA"/>
</dbReference>
<keyword evidence="4" id="KW-1185">Reference proteome</keyword>
<feature type="transmembrane region" description="Helical" evidence="2">
    <location>
        <begin position="220"/>
        <end position="240"/>
    </location>
</feature>
<evidence type="ECO:0000256" key="1">
    <source>
        <dbReference type="SAM" id="MobiDB-lite"/>
    </source>
</evidence>
<evidence type="ECO:0000256" key="2">
    <source>
        <dbReference type="SAM" id="Phobius"/>
    </source>
</evidence>
<keyword evidence="2" id="KW-1133">Transmembrane helix</keyword>
<protein>
    <recommendedName>
        <fullName evidence="5">PH domain-containing protein</fullName>
    </recommendedName>
</protein>
<dbReference type="OrthoDB" id="5148800at2"/>
<feature type="transmembrane region" description="Helical" evidence="2">
    <location>
        <begin position="51"/>
        <end position="70"/>
    </location>
</feature>
<proteinExistence type="predicted"/>
<gene>
    <name evidence="3" type="ORF">GB881_07675</name>
</gene>
<organism evidence="3 4">
    <name type="scientific">Georgenia subflava</name>
    <dbReference type="NCBI Taxonomy" id="1622177"/>
    <lineage>
        <taxon>Bacteria</taxon>
        <taxon>Bacillati</taxon>
        <taxon>Actinomycetota</taxon>
        <taxon>Actinomycetes</taxon>
        <taxon>Micrococcales</taxon>
        <taxon>Bogoriellaceae</taxon>
        <taxon>Georgenia</taxon>
    </lineage>
</organism>
<feature type="transmembrane region" description="Helical" evidence="2">
    <location>
        <begin position="76"/>
        <end position="95"/>
    </location>
</feature>
<sequence>MGRRRPQGTSRPETCRRTPPATAGVHSQHRRLSDDGGMGPTIVFRTTSARVYAVIFWVVAVVLLVAFATNGGLGELLQYGAVPLVLVAVGWAVFWQPHVVVAPAGVTAANVFTTVDVPWLTIDAVETRWGLRLETADGRVNVWAAPAKGGISNRRREPDVPGVDLLDTEGTGRLSATGDSRLVGQVIEARLAAARAGGVGTTGRTGEPAAPTQVRKRVNAVSIGLLAGSLALAVLTATTLG</sequence>
<dbReference type="AlphaFoldDB" id="A0A6N7EIL7"/>
<evidence type="ECO:0000313" key="3">
    <source>
        <dbReference type="EMBL" id="MPV36933.1"/>
    </source>
</evidence>
<feature type="region of interest" description="Disordered" evidence="1">
    <location>
        <begin position="1"/>
        <end position="34"/>
    </location>
</feature>
<evidence type="ECO:0000313" key="4">
    <source>
        <dbReference type="Proteomes" id="UP000437709"/>
    </source>
</evidence>
<reference evidence="3 4" key="1">
    <citation type="submission" date="2019-10" db="EMBL/GenBank/DDBJ databases">
        <title>Georgenia wutianyii sp. nov. and Georgenia yuyongxinii sp. nov. isolated from plateau pika (Ochotona curzoniae) in the Qinghai-Tibet plateau of China.</title>
        <authorList>
            <person name="Tian Z."/>
        </authorList>
    </citation>
    <scope>NUCLEOTIDE SEQUENCE [LARGE SCALE GENOMIC DNA]</scope>
    <source>
        <strain evidence="3 4">JCM 19765</strain>
    </source>
</reference>
<accession>A0A6N7EIL7</accession>
<keyword evidence="2" id="KW-0472">Membrane</keyword>